<dbReference type="Proteomes" id="UP000182660">
    <property type="component" value="Unassembled WGS sequence"/>
</dbReference>
<dbReference type="Proteomes" id="UP000183794">
    <property type="component" value="Unassembled WGS sequence"/>
</dbReference>
<evidence type="ECO:0000256" key="4">
    <source>
        <dbReference type="PROSITE-ProRule" id="PRU00335"/>
    </source>
</evidence>
<dbReference type="KEGG" id="mvs:MVIS_0117"/>
<dbReference type="PATRIC" id="fig|80854.5.peg.121"/>
<evidence type="ECO:0000313" key="8">
    <source>
        <dbReference type="Proteomes" id="UP000182660"/>
    </source>
</evidence>
<dbReference type="EMBL" id="FPLD01000076">
    <property type="protein sequence ID" value="SGZ05457.1"/>
    <property type="molecule type" value="Genomic_DNA"/>
</dbReference>
<protein>
    <submittedName>
        <fullName evidence="7">TetR family transcriptional regulatory protein</fullName>
    </submittedName>
</protein>
<dbReference type="SUPFAM" id="SSF46689">
    <property type="entry name" value="Homeodomain-like"/>
    <property type="match status" value="1"/>
</dbReference>
<evidence type="ECO:0000256" key="3">
    <source>
        <dbReference type="ARBA" id="ARBA00023163"/>
    </source>
</evidence>
<dbReference type="InterPro" id="IPR011075">
    <property type="entry name" value="TetR_C"/>
</dbReference>
<dbReference type="OrthoDB" id="4541465at2"/>
<proteinExistence type="predicted"/>
<reference evidence="6 8" key="1">
    <citation type="submission" date="2016-11" db="EMBL/GenBank/DDBJ databases">
        <authorList>
            <person name="Klemetsen T."/>
        </authorList>
    </citation>
    <scope>NUCLEOTIDE SEQUENCE [LARGE SCALE GENOMIC DNA]</scope>
    <source>
        <strain evidence="6">MT 2528</strain>
    </source>
</reference>
<gene>
    <name evidence="6" type="ORF">MT2528_2726</name>
    <name evidence="7" type="ORF">NVI5450_2911</name>
</gene>
<dbReference type="RefSeq" id="WP_045108611.1">
    <property type="nucleotide sequence ID" value="NZ_CAWQZC010000153.1"/>
</dbReference>
<feature type="domain" description="HTH tetR-type" evidence="5">
    <location>
        <begin position="8"/>
        <end position="68"/>
    </location>
</feature>
<dbReference type="PANTHER" id="PTHR47506">
    <property type="entry name" value="TRANSCRIPTIONAL REGULATORY PROTEIN"/>
    <property type="match status" value="1"/>
</dbReference>
<sequence>MPRPKQNEHTREALIEVGIKHISQHGYHGTGIKQILDELKVPKGSFYNYFNSKEAFVAELIEADMYAQAQQMQPTLDNANLNPIEKLRALFEKQRQKYSEQQGKQGCLIASVANDIGDSSELCQQAMQRSVKALNQLLSGLISDAQAQQLIRTDLPAKQLATLMWTAWEGSLIEMKIAGNTDNLTQITDFIFDDILKAS</sequence>
<dbReference type="Pfam" id="PF16925">
    <property type="entry name" value="TetR_C_13"/>
    <property type="match status" value="1"/>
</dbReference>
<organism evidence="7 9">
    <name type="scientific">Moritella viscosa</name>
    <dbReference type="NCBI Taxonomy" id="80854"/>
    <lineage>
        <taxon>Bacteria</taxon>
        <taxon>Pseudomonadati</taxon>
        <taxon>Pseudomonadota</taxon>
        <taxon>Gammaproteobacteria</taxon>
        <taxon>Alteromonadales</taxon>
        <taxon>Moritellaceae</taxon>
        <taxon>Moritella</taxon>
    </lineage>
</organism>
<dbReference type="EMBL" id="FPLJ01000060">
    <property type="protein sequence ID" value="SGY94134.1"/>
    <property type="molecule type" value="Genomic_DNA"/>
</dbReference>
<reference evidence="7 9" key="2">
    <citation type="submission" date="2016-11" db="EMBL/GenBank/DDBJ databases">
        <authorList>
            <person name="Jaros S."/>
            <person name="Januszkiewicz K."/>
            <person name="Wedrychowicz H."/>
        </authorList>
    </citation>
    <scope>NUCLEOTIDE SEQUENCE [LARGE SCALE GENOMIC DNA]</scope>
    <source>
        <strain evidence="7">NVI 5450</strain>
    </source>
</reference>
<dbReference type="STRING" id="80854.MVIS_0117"/>
<evidence type="ECO:0000256" key="2">
    <source>
        <dbReference type="ARBA" id="ARBA00023125"/>
    </source>
</evidence>
<dbReference type="HOGENOM" id="CLU_069356_28_1_6"/>
<dbReference type="Gene3D" id="1.10.357.10">
    <property type="entry name" value="Tetracycline Repressor, domain 2"/>
    <property type="match status" value="1"/>
</dbReference>
<dbReference type="Pfam" id="PF00440">
    <property type="entry name" value="TetR_N"/>
    <property type="match status" value="1"/>
</dbReference>
<evidence type="ECO:0000313" key="9">
    <source>
        <dbReference type="Proteomes" id="UP000183794"/>
    </source>
</evidence>
<dbReference type="AlphaFoldDB" id="A0A090I8G9"/>
<dbReference type="PANTHER" id="PTHR47506:SF6">
    <property type="entry name" value="HTH-TYPE TRANSCRIPTIONAL REPRESSOR NEMR"/>
    <property type="match status" value="1"/>
</dbReference>
<keyword evidence="2 4" id="KW-0238">DNA-binding</keyword>
<dbReference type="GeneID" id="61296561"/>
<accession>A0A090I8G9</accession>
<dbReference type="SUPFAM" id="SSF48498">
    <property type="entry name" value="Tetracyclin repressor-like, C-terminal domain"/>
    <property type="match status" value="1"/>
</dbReference>
<dbReference type="PROSITE" id="PS50977">
    <property type="entry name" value="HTH_TETR_2"/>
    <property type="match status" value="1"/>
</dbReference>
<dbReference type="InterPro" id="IPR036271">
    <property type="entry name" value="Tet_transcr_reg_TetR-rel_C_sf"/>
</dbReference>
<keyword evidence="1" id="KW-0805">Transcription regulation</keyword>
<evidence type="ECO:0000256" key="1">
    <source>
        <dbReference type="ARBA" id="ARBA00023015"/>
    </source>
</evidence>
<evidence type="ECO:0000259" key="5">
    <source>
        <dbReference type="PROSITE" id="PS50977"/>
    </source>
</evidence>
<name>A0A090I8G9_9GAMM</name>
<keyword evidence="3" id="KW-0804">Transcription</keyword>
<evidence type="ECO:0000313" key="6">
    <source>
        <dbReference type="EMBL" id="SGY94134.1"/>
    </source>
</evidence>
<dbReference type="GO" id="GO:0003677">
    <property type="term" value="F:DNA binding"/>
    <property type="evidence" value="ECO:0007669"/>
    <property type="project" value="UniProtKB-UniRule"/>
</dbReference>
<evidence type="ECO:0000313" key="7">
    <source>
        <dbReference type="EMBL" id="SGZ05457.1"/>
    </source>
</evidence>
<keyword evidence="8" id="KW-1185">Reference proteome</keyword>
<dbReference type="InterPro" id="IPR001647">
    <property type="entry name" value="HTH_TetR"/>
</dbReference>
<dbReference type="InterPro" id="IPR009057">
    <property type="entry name" value="Homeodomain-like_sf"/>
</dbReference>
<feature type="DNA-binding region" description="H-T-H motif" evidence="4">
    <location>
        <begin position="31"/>
        <end position="50"/>
    </location>
</feature>